<reference evidence="1" key="1">
    <citation type="submission" date="2022-05" db="EMBL/GenBank/DDBJ databases">
        <title>Diverse viruses of marine archaea discovered using metagenomics.</title>
        <authorList>
            <person name="Zhou Y."/>
        </authorList>
    </citation>
    <scope>NUCLEOTIDE SEQUENCE</scope>
    <source>
        <strain evidence="1">YSH_354833</strain>
    </source>
</reference>
<protein>
    <submittedName>
        <fullName evidence="1">Uncharacterized protein</fullName>
    </submittedName>
</protein>
<organism evidence="1">
    <name type="scientific">Yangshan Harbor Nitrososphaeria virus</name>
    <dbReference type="NCBI Taxonomy" id="2969597"/>
    <lineage>
        <taxon>Viruses</taxon>
        <taxon>Duplodnaviria</taxon>
        <taxon>Heunggongvirae</taxon>
        <taxon>Uroviricota</taxon>
        <taxon>Caudoviricetes</taxon>
    </lineage>
</organism>
<name>A0A976YFE5_9CAUD</name>
<sequence>MKVQSSNKQTFYQVSLENCTCPDFTARSKAQNRLSCNCEFWYKCKKCSCKHQRDNLAEIMREDVLNV</sequence>
<dbReference type="EMBL" id="ON649703">
    <property type="protein sequence ID" value="UVF62650.1"/>
    <property type="molecule type" value="Genomic_DNA"/>
</dbReference>
<evidence type="ECO:0000313" key="1">
    <source>
        <dbReference type="EMBL" id="UVF62650.1"/>
    </source>
</evidence>
<proteinExistence type="predicted"/>
<accession>A0A976YFE5</accession>